<gene>
    <name evidence="6" type="ORF">MNBD_CHLOROFLEXI01-5277</name>
</gene>
<evidence type="ECO:0000256" key="1">
    <source>
        <dbReference type="ARBA" id="ARBA00004141"/>
    </source>
</evidence>
<dbReference type="GO" id="GO:0016020">
    <property type="term" value="C:membrane"/>
    <property type="evidence" value="ECO:0007669"/>
    <property type="project" value="UniProtKB-SubCell"/>
</dbReference>
<proteinExistence type="predicted"/>
<name>A0A3B0V806_9ZZZZ</name>
<dbReference type="EMBL" id="UOEU01000556">
    <property type="protein sequence ID" value="VAW34902.1"/>
    <property type="molecule type" value="Genomic_DNA"/>
</dbReference>
<evidence type="ECO:0000256" key="4">
    <source>
        <dbReference type="ARBA" id="ARBA00023136"/>
    </source>
</evidence>
<organism evidence="6">
    <name type="scientific">hydrothermal vent metagenome</name>
    <dbReference type="NCBI Taxonomy" id="652676"/>
    <lineage>
        <taxon>unclassified sequences</taxon>
        <taxon>metagenomes</taxon>
        <taxon>ecological metagenomes</taxon>
    </lineage>
</organism>
<evidence type="ECO:0000256" key="3">
    <source>
        <dbReference type="ARBA" id="ARBA00022989"/>
    </source>
</evidence>
<keyword evidence="4 5" id="KW-0472">Membrane</keyword>
<evidence type="ECO:0000313" key="6">
    <source>
        <dbReference type="EMBL" id="VAW34902.1"/>
    </source>
</evidence>
<feature type="transmembrane region" description="Helical" evidence="5">
    <location>
        <begin position="61"/>
        <end position="82"/>
    </location>
</feature>
<feature type="transmembrane region" description="Helical" evidence="5">
    <location>
        <begin position="150"/>
        <end position="170"/>
    </location>
</feature>
<feature type="transmembrane region" description="Helical" evidence="5">
    <location>
        <begin position="190"/>
        <end position="219"/>
    </location>
</feature>
<dbReference type="PANTHER" id="PTHR31154:SF4">
    <property type="entry name" value="MEMBRANE TRANSPORTER PROTEIN"/>
    <property type="match status" value="1"/>
</dbReference>
<feature type="transmembrane region" description="Helical" evidence="5">
    <location>
        <begin position="119"/>
        <end position="143"/>
    </location>
</feature>
<dbReference type="InterPro" id="IPR002781">
    <property type="entry name" value="TM_pro_TauE-like"/>
</dbReference>
<feature type="transmembrane region" description="Helical" evidence="5">
    <location>
        <begin position="256"/>
        <end position="276"/>
    </location>
</feature>
<sequence>MKTSLIAAKPQNSTASSTVKRRWLYPSLLTIIYAAWFSYMLAANRWELFQEYWPISLTMSLGSFVAGITAEGSAAVVFPIFTKVLQIPTSDARTFVLMIRAVGMTMAAVMIYAQRVKTLPHVIGWVSLGGILGQIIGTYLFTIPNPYPKILFTFVATAFGIALFISRWLIKWSPRSDLPSWGNRYRAIFFVVGVLGGSFAAQTGSGIDMLTFIVLTLAFGMNEKISTPTTVTIMGLNSVVGFFLHGVVSQDIGVAWNYWLVAVPIVIVGAPLGAYFATKVHRDNIIKFLLFLIGVELVTTLWLIPFNSPSQIIFVATAVIICTVLFWMMLSYRKKNVPMGNA</sequence>
<feature type="transmembrane region" description="Helical" evidence="5">
    <location>
        <begin position="23"/>
        <end position="41"/>
    </location>
</feature>
<protein>
    <recommendedName>
        <fullName evidence="7">Membrane transporter protein</fullName>
    </recommendedName>
</protein>
<feature type="transmembrane region" description="Helical" evidence="5">
    <location>
        <begin position="94"/>
        <end position="113"/>
    </location>
</feature>
<accession>A0A3B0V806</accession>
<reference evidence="6" key="1">
    <citation type="submission" date="2018-06" db="EMBL/GenBank/DDBJ databases">
        <authorList>
            <person name="Zhirakovskaya E."/>
        </authorList>
    </citation>
    <scope>NUCLEOTIDE SEQUENCE</scope>
</reference>
<evidence type="ECO:0000256" key="2">
    <source>
        <dbReference type="ARBA" id="ARBA00022692"/>
    </source>
</evidence>
<comment type="subcellular location">
    <subcellularLocation>
        <location evidence="1">Membrane</location>
        <topology evidence="1">Multi-pass membrane protein</topology>
    </subcellularLocation>
</comment>
<evidence type="ECO:0008006" key="7">
    <source>
        <dbReference type="Google" id="ProtNLM"/>
    </source>
</evidence>
<feature type="transmembrane region" description="Helical" evidence="5">
    <location>
        <begin position="312"/>
        <end position="330"/>
    </location>
</feature>
<feature type="transmembrane region" description="Helical" evidence="5">
    <location>
        <begin position="288"/>
        <end position="306"/>
    </location>
</feature>
<dbReference type="PANTHER" id="PTHR31154">
    <property type="entry name" value="MEMBRANE TRANSPORTER PROTEIN"/>
    <property type="match status" value="1"/>
</dbReference>
<keyword evidence="3 5" id="KW-1133">Transmembrane helix</keyword>
<evidence type="ECO:0000256" key="5">
    <source>
        <dbReference type="SAM" id="Phobius"/>
    </source>
</evidence>
<dbReference type="AlphaFoldDB" id="A0A3B0V806"/>
<feature type="transmembrane region" description="Helical" evidence="5">
    <location>
        <begin position="231"/>
        <end position="250"/>
    </location>
</feature>
<dbReference type="Pfam" id="PF01925">
    <property type="entry name" value="TauE"/>
    <property type="match status" value="1"/>
</dbReference>
<keyword evidence="2 5" id="KW-0812">Transmembrane</keyword>